<dbReference type="AlphaFoldDB" id="A0A0G3I4A4"/>
<evidence type="ECO:0008006" key="3">
    <source>
        <dbReference type="Google" id="ProtNLM"/>
    </source>
</evidence>
<dbReference type="KEGG" id="lau:G293_02140"/>
<organism evidence="1 2">
    <name type="scientific">Candidatus Liberibacter africanus PTSAPSY</name>
    <dbReference type="NCBI Taxonomy" id="1277257"/>
    <lineage>
        <taxon>Bacteria</taxon>
        <taxon>Pseudomonadati</taxon>
        <taxon>Pseudomonadota</taxon>
        <taxon>Alphaproteobacteria</taxon>
        <taxon>Hyphomicrobiales</taxon>
        <taxon>Rhizobiaceae</taxon>
        <taxon>Liberibacter</taxon>
    </lineage>
</organism>
<keyword evidence="2" id="KW-1185">Reference proteome</keyword>
<dbReference type="EMBL" id="CP004021">
    <property type="protein sequence ID" value="AKK20060.1"/>
    <property type="molecule type" value="Genomic_DNA"/>
</dbReference>
<protein>
    <recommendedName>
        <fullName evidence="3">Phage protein</fullName>
    </recommendedName>
</protein>
<dbReference type="STRING" id="1277257.G293_02140"/>
<name>A0A0G3I4A4_LIBAF</name>
<dbReference type="RefSeq" id="WP_047264104.1">
    <property type="nucleotide sequence ID" value="NZ_CP004021.1"/>
</dbReference>
<evidence type="ECO:0000313" key="1">
    <source>
        <dbReference type="EMBL" id="AKK20060.1"/>
    </source>
</evidence>
<dbReference type="OrthoDB" id="5438497at2"/>
<reference evidence="1 2" key="1">
    <citation type="journal article" date="2015" name="Genome Announc.">
        <title>Complete Genome Sequence of 'Candidatus Liberibacter africanus,' a Bacterium Associated with Citrus Huanglongbing.</title>
        <authorList>
            <person name="Lin H."/>
            <person name="Pietersen G."/>
            <person name="Han C."/>
            <person name="Read D.A."/>
            <person name="Lou B."/>
            <person name="Gupta G."/>
            <person name="Civerolo E.L."/>
        </authorList>
    </citation>
    <scope>NUCLEOTIDE SEQUENCE [LARGE SCALE GENOMIC DNA]</scope>
    <source>
        <strain evidence="1 2">PTSAPSY</strain>
    </source>
</reference>
<accession>A0A0G3I4A4</accession>
<proteinExistence type="predicted"/>
<dbReference type="Proteomes" id="UP000035503">
    <property type="component" value="Chromosome"/>
</dbReference>
<dbReference type="PATRIC" id="fig|1277257.4.peg.462"/>
<sequence length="582" mass="65683">MANIAFTKRSFAGGEVSPQVLQSCSDRDIYAQGLSQALNTIVLSDGSLVRRPSNHCYSSLRIPPKSRRIISFALGGDKTALFVFGQKKMMIATVNGIKPPQYVRPYDTPYHAYDVEHLDFARMGDLIVLVHSRYPPYQIEFTADDVIFKPMVFEPPPWLGRCQVNGKKHDAKLYIDPLPSTRKGKMTVKSTSPLFKESDVGRMLRLGWLPKNWKEKTLYPENAFIEMFGKVYQSITGGVSGDEWKDNPRDTYIKDGKVTWKVIASSQELSTGKDGKPILGTGGKYRTPYYVWGEIVAVNGKKSAVIRLHKDFCVTDESETSFWNLSAWGENEGYPAHVSFYNNRLCFSGSEYDPQSLYLSGYNTFNDFSPDTIEGNLDYRKALSVAITDDAMSEIRWFRPMEKGLVVGTDTSLWIVILDFERGFNLVSRRLAGIGVYDAPPLTIRDELLFVQGAGRKIKRLGGASEQGFRFLELTQYVSHLFTYRVKQMVYQEDPNSLLWVLNNNNELLCCSVHEDFKAIGSWHVHKLLGEGIKIVSLSSAVSEDQGETVLWMLVVRTDEHDIKSTHLEKLGDFSLNIGGIN</sequence>
<evidence type="ECO:0000313" key="2">
    <source>
        <dbReference type="Proteomes" id="UP000035503"/>
    </source>
</evidence>
<gene>
    <name evidence="1" type="ORF">G293_02140</name>
</gene>